<evidence type="ECO:0000313" key="2">
    <source>
        <dbReference type="EMBL" id="OGZ45480.1"/>
    </source>
</evidence>
<dbReference type="Gene3D" id="3.90.550.10">
    <property type="entry name" value="Spore Coat Polysaccharide Biosynthesis Protein SpsA, Chain A"/>
    <property type="match status" value="1"/>
</dbReference>
<dbReference type="EMBL" id="MHNL01000006">
    <property type="protein sequence ID" value="OGZ45480.1"/>
    <property type="molecule type" value="Genomic_DNA"/>
</dbReference>
<feature type="domain" description="Glycosyltransferase 2-like" evidence="1">
    <location>
        <begin position="7"/>
        <end position="175"/>
    </location>
</feature>
<dbReference type="Pfam" id="PF00535">
    <property type="entry name" value="Glycos_transf_2"/>
    <property type="match status" value="1"/>
</dbReference>
<dbReference type="Proteomes" id="UP000177785">
    <property type="component" value="Unassembled WGS sequence"/>
</dbReference>
<comment type="caution">
    <text evidence="2">The sequence shown here is derived from an EMBL/GenBank/DDBJ whole genome shotgun (WGS) entry which is preliminary data.</text>
</comment>
<dbReference type="InterPro" id="IPR050256">
    <property type="entry name" value="Glycosyltransferase_2"/>
</dbReference>
<accession>A0A1G2G682</accession>
<reference evidence="2 3" key="1">
    <citation type="journal article" date="2016" name="Nat. Commun.">
        <title>Thousands of microbial genomes shed light on interconnected biogeochemical processes in an aquifer system.</title>
        <authorList>
            <person name="Anantharaman K."/>
            <person name="Brown C.T."/>
            <person name="Hug L.A."/>
            <person name="Sharon I."/>
            <person name="Castelle C.J."/>
            <person name="Probst A.J."/>
            <person name="Thomas B.C."/>
            <person name="Singh A."/>
            <person name="Wilkins M.J."/>
            <person name="Karaoz U."/>
            <person name="Brodie E.L."/>
            <person name="Williams K.H."/>
            <person name="Hubbard S.S."/>
            <person name="Banfield J.F."/>
        </authorList>
    </citation>
    <scope>NUCLEOTIDE SEQUENCE [LARGE SCALE GENOMIC DNA]</scope>
</reference>
<evidence type="ECO:0000259" key="1">
    <source>
        <dbReference type="Pfam" id="PF00535"/>
    </source>
</evidence>
<dbReference type="CDD" id="cd04179">
    <property type="entry name" value="DPM_DPG-synthase_like"/>
    <property type="match status" value="1"/>
</dbReference>
<sequence>MKILKVSVIIPVYNEEKTVLDVLNKVLQQSVVSGISFEIIVVDDASTDATASLVTRYQTDRPEGVIRYLKQNKNQGKGAALKRGFLEASGDVVLVQDADLEYDPSDYPKLLDPIEKDKADVVFGTRFRGEYQRVLYFWHYLGNTTLTLLSNIFTNLNLSDMETGYKVFKREVIQAIAPKLKSKRFGIEPELTARVAHGHWRIYEVPINYHGRTYQEGKKIGWRDGFKAIGAILYFNLIDR</sequence>
<name>A0A1G2G682_9BACT</name>
<dbReference type="STRING" id="1802115.A2756_00480"/>
<dbReference type="SUPFAM" id="SSF53448">
    <property type="entry name" value="Nucleotide-diphospho-sugar transferases"/>
    <property type="match status" value="1"/>
</dbReference>
<keyword evidence="2" id="KW-0808">Transferase</keyword>
<protein>
    <submittedName>
        <fullName evidence="2">Glycosyl transferase</fullName>
    </submittedName>
</protein>
<dbReference type="AlphaFoldDB" id="A0A1G2G682"/>
<gene>
    <name evidence="2" type="ORF">A2756_00480</name>
</gene>
<dbReference type="PANTHER" id="PTHR48090:SF7">
    <property type="entry name" value="RFBJ PROTEIN"/>
    <property type="match status" value="1"/>
</dbReference>
<organism evidence="2 3">
    <name type="scientific">Candidatus Ryanbacteria bacterium RIFCSPHIGHO2_01_FULL_48_27</name>
    <dbReference type="NCBI Taxonomy" id="1802115"/>
    <lineage>
        <taxon>Bacteria</taxon>
        <taxon>Candidatus Ryaniibacteriota</taxon>
    </lineage>
</organism>
<dbReference type="InterPro" id="IPR029044">
    <property type="entry name" value="Nucleotide-diphossugar_trans"/>
</dbReference>
<dbReference type="PANTHER" id="PTHR48090">
    <property type="entry name" value="UNDECAPRENYL-PHOSPHATE 4-DEOXY-4-FORMAMIDO-L-ARABINOSE TRANSFERASE-RELATED"/>
    <property type="match status" value="1"/>
</dbReference>
<evidence type="ECO:0000313" key="3">
    <source>
        <dbReference type="Proteomes" id="UP000177785"/>
    </source>
</evidence>
<dbReference type="GO" id="GO:0016740">
    <property type="term" value="F:transferase activity"/>
    <property type="evidence" value="ECO:0007669"/>
    <property type="project" value="UniProtKB-KW"/>
</dbReference>
<dbReference type="InterPro" id="IPR001173">
    <property type="entry name" value="Glyco_trans_2-like"/>
</dbReference>
<proteinExistence type="predicted"/>